<dbReference type="InterPro" id="IPR036010">
    <property type="entry name" value="2Fe-2S_ferredoxin-like_sf"/>
</dbReference>
<organism evidence="2 3">
    <name type="scientific">Candidatus Erwinia haradaeae</name>
    <dbReference type="NCBI Taxonomy" id="1922217"/>
    <lineage>
        <taxon>Bacteria</taxon>
        <taxon>Pseudomonadati</taxon>
        <taxon>Pseudomonadota</taxon>
        <taxon>Gammaproteobacteria</taxon>
        <taxon>Enterobacterales</taxon>
        <taxon>Erwiniaceae</taxon>
        <taxon>Erwinia</taxon>
    </lineage>
</organism>
<dbReference type="SUPFAM" id="SSF54292">
    <property type="entry name" value="2Fe-2S ferredoxin-like"/>
    <property type="match status" value="1"/>
</dbReference>
<dbReference type="RefSeq" id="WP_157988973.1">
    <property type="nucleotide sequence ID" value="NZ_LR217730.1"/>
</dbReference>
<feature type="domain" description="2Fe-2S ferredoxin-type" evidence="1">
    <location>
        <begin position="18"/>
        <end position="78"/>
    </location>
</feature>
<dbReference type="InterPro" id="IPR012675">
    <property type="entry name" value="Beta-grasp_dom_sf"/>
</dbReference>
<dbReference type="InterPro" id="IPR001041">
    <property type="entry name" value="2Fe-2S_ferredoxin-type"/>
</dbReference>
<dbReference type="InterPro" id="IPR006058">
    <property type="entry name" value="2Fe2S_fd_BS"/>
</dbReference>
<dbReference type="EMBL" id="LR217730">
    <property type="protein sequence ID" value="VFP85797.1"/>
    <property type="molecule type" value="Genomic_DNA"/>
</dbReference>
<sequence length="89" mass="10203">MKKTIITLNPSGMKLIWCDLHHNLLTTLELHNIYSEYQCRAGYCGLCRIHLLQGVVKYRTQPITFIQPGEILPCICHVCSDIEIAIPHQ</sequence>
<protein>
    <submittedName>
        <fullName evidence="2">Uncharacterized ferredoxin-like protein YfaE</fullName>
    </submittedName>
</protein>
<dbReference type="Gene3D" id="3.10.20.30">
    <property type="match status" value="1"/>
</dbReference>
<dbReference type="GO" id="GO:0051537">
    <property type="term" value="F:2 iron, 2 sulfur cluster binding"/>
    <property type="evidence" value="ECO:0007669"/>
    <property type="project" value="InterPro"/>
</dbReference>
<evidence type="ECO:0000313" key="3">
    <source>
        <dbReference type="Proteomes" id="UP000294343"/>
    </source>
</evidence>
<gene>
    <name evidence="2" type="primary">yfaE</name>
    <name evidence="2" type="ORF">ERCIPSPA2889_144</name>
</gene>
<dbReference type="OrthoDB" id="9806195at2"/>
<dbReference type="Pfam" id="PF00111">
    <property type="entry name" value="Fer2"/>
    <property type="match status" value="1"/>
</dbReference>
<dbReference type="PROSITE" id="PS00197">
    <property type="entry name" value="2FE2S_FER_1"/>
    <property type="match status" value="1"/>
</dbReference>
<proteinExistence type="predicted"/>
<evidence type="ECO:0000313" key="2">
    <source>
        <dbReference type="EMBL" id="VFP85797.1"/>
    </source>
</evidence>
<reference evidence="2 3" key="1">
    <citation type="submission" date="2019-02" db="EMBL/GenBank/DDBJ databases">
        <authorList>
            <person name="Manzano-Marin A."/>
            <person name="Manzano-Marin A."/>
        </authorList>
    </citation>
    <scope>NUCLEOTIDE SEQUENCE [LARGE SCALE GENOMIC DNA]</scope>
    <source>
        <strain evidence="2 3">ErCipseudotsugae</strain>
    </source>
</reference>
<dbReference type="Proteomes" id="UP000294343">
    <property type="component" value="Chromosome"/>
</dbReference>
<dbReference type="CDD" id="cd00207">
    <property type="entry name" value="fer2"/>
    <property type="match status" value="1"/>
</dbReference>
<dbReference type="AlphaFoldDB" id="A0A451DGP5"/>
<accession>A0A451DGP5</accession>
<dbReference type="NCBIfam" id="NF007985">
    <property type="entry name" value="PRK10713.1"/>
    <property type="match status" value="1"/>
</dbReference>
<evidence type="ECO:0000259" key="1">
    <source>
        <dbReference type="Pfam" id="PF00111"/>
    </source>
</evidence>
<name>A0A451DGP5_9GAMM</name>